<keyword evidence="1" id="KW-1133">Transmembrane helix</keyword>
<proteinExistence type="predicted"/>
<keyword evidence="1" id="KW-0812">Transmembrane</keyword>
<dbReference type="Proteomes" id="UP000823388">
    <property type="component" value="Chromosome 6N"/>
</dbReference>
<reference evidence="2" key="1">
    <citation type="submission" date="2020-05" db="EMBL/GenBank/DDBJ databases">
        <title>WGS assembly of Panicum virgatum.</title>
        <authorList>
            <person name="Lovell J.T."/>
            <person name="Jenkins J."/>
            <person name="Shu S."/>
            <person name="Juenger T.E."/>
            <person name="Schmutz J."/>
        </authorList>
    </citation>
    <scope>NUCLEOTIDE SEQUENCE</scope>
    <source>
        <strain evidence="2">AP13</strain>
    </source>
</reference>
<dbReference type="EMBL" id="CM029048">
    <property type="protein sequence ID" value="KAG2577090.1"/>
    <property type="molecule type" value="Genomic_DNA"/>
</dbReference>
<evidence type="ECO:0008006" key="4">
    <source>
        <dbReference type="Google" id="ProtNLM"/>
    </source>
</evidence>
<accession>A0A8T0QVL9</accession>
<sequence>MGGFQSPHPLLNCSKCGVQLVRIISKQRATFGQAFVKCPNNIKGDPTTCGIIMSEAQYEAWLRKPEQQQQIQSKMYLCSGEGGHESIDHILDLKEELNEVKQKLDSVVADLWVVKVQVQKMKMDYVVVAAVCVGVAIGCLMSKL</sequence>
<comment type="caution">
    <text evidence="2">The sequence shown here is derived from an EMBL/GenBank/DDBJ whole genome shotgun (WGS) entry which is preliminary data.</text>
</comment>
<feature type="transmembrane region" description="Helical" evidence="1">
    <location>
        <begin position="125"/>
        <end position="143"/>
    </location>
</feature>
<name>A0A8T0QVL9_PANVG</name>
<organism evidence="2 3">
    <name type="scientific">Panicum virgatum</name>
    <name type="common">Blackwell switchgrass</name>
    <dbReference type="NCBI Taxonomy" id="38727"/>
    <lineage>
        <taxon>Eukaryota</taxon>
        <taxon>Viridiplantae</taxon>
        <taxon>Streptophyta</taxon>
        <taxon>Embryophyta</taxon>
        <taxon>Tracheophyta</taxon>
        <taxon>Spermatophyta</taxon>
        <taxon>Magnoliopsida</taxon>
        <taxon>Liliopsida</taxon>
        <taxon>Poales</taxon>
        <taxon>Poaceae</taxon>
        <taxon>PACMAD clade</taxon>
        <taxon>Panicoideae</taxon>
        <taxon>Panicodae</taxon>
        <taxon>Paniceae</taxon>
        <taxon>Panicinae</taxon>
        <taxon>Panicum</taxon>
        <taxon>Panicum sect. Hiantes</taxon>
    </lineage>
</organism>
<protein>
    <recommendedName>
        <fullName evidence="4">Zinc finger GRF-type domain-containing protein</fullName>
    </recommendedName>
</protein>
<evidence type="ECO:0000256" key="1">
    <source>
        <dbReference type="SAM" id="Phobius"/>
    </source>
</evidence>
<gene>
    <name evidence="2" type="ORF">PVAP13_6NG080500</name>
</gene>
<keyword evidence="1" id="KW-0472">Membrane</keyword>
<evidence type="ECO:0000313" key="3">
    <source>
        <dbReference type="Proteomes" id="UP000823388"/>
    </source>
</evidence>
<keyword evidence="3" id="KW-1185">Reference proteome</keyword>
<evidence type="ECO:0000313" key="2">
    <source>
        <dbReference type="EMBL" id="KAG2577090.1"/>
    </source>
</evidence>
<dbReference type="AlphaFoldDB" id="A0A8T0QVL9"/>